<accession>A0ACB8FAL3</accession>
<evidence type="ECO:0000313" key="1">
    <source>
        <dbReference type="EMBL" id="KAH8002048.1"/>
    </source>
</evidence>
<dbReference type="Proteomes" id="UP000827872">
    <property type="component" value="Linkage Group LG08"/>
</dbReference>
<reference evidence="1" key="1">
    <citation type="submission" date="2021-08" db="EMBL/GenBank/DDBJ databases">
        <title>The first chromosome-level gecko genome reveals the dynamic sex chromosomes of Neotropical dwarf geckos (Sphaerodactylidae: Sphaerodactylus).</title>
        <authorList>
            <person name="Pinto B.J."/>
            <person name="Keating S.E."/>
            <person name="Gamble T."/>
        </authorList>
    </citation>
    <scope>NUCLEOTIDE SEQUENCE</scope>
    <source>
        <strain evidence="1">TG3544</strain>
    </source>
</reference>
<gene>
    <name evidence="1" type="ORF">K3G42_019974</name>
</gene>
<name>A0ACB8FAL3_9SAUR</name>
<keyword evidence="2" id="KW-1185">Reference proteome</keyword>
<organism evidence="1 2">
    <name type="scientific">Sphaerodactylus townsendi</name>
    <dbReference type="NCBI Taxonomy" id="933632"/>
    <lineage>
        <taxon>Eukaryota</taxon>
        <taxon>Metazoa</taxon>
        <taxon>Chordata</taxon>
        <taxon>Craniata</taxon>
        <taxon>Vertebrata</taxon>
        <taxon>Euteleostomi</taxon>
        <taxon>Lepidosauria</taxon>
        <taxon>Squamata</taxon>
        <taxon>Bifurcata</taxon>
        <taxon>Gekkota</taxon>
        <taxon>Sphaerodactylidae</taxon>
        <taxon>Sphaerodactylus</taxon>
    </lineage>
</organism>
<proteinExistence type="predicted"/>
<protein>
    <submittedName>
        <fullName evidence="1">Uncharacterized protein</fullName>
    </submittedName>
</protein>
<evidence type="ECO:0000313" key="2">
    <source>
        <dbReference type="Proteomes" id="UP000827872"/>
    </source>
</evidence>
<dbReference type="EMBL" id="CM037621">
    <property type="protein sequence ID" value="KAH8002048.1"/>
    <property type="molecule type" value="Genomic_DNA"/>
</dbReference>
<comment type="caution">
    <text evidence="1">The sequence shown here is derived from an EMBL/GenBank/DDBJ whole genome shotgun (WGS) entry which is preliminary data.</text>
</comment>
<sequence>MEKVYISSAKLLIQFGRGFQRGPHSEGTTEAIDCPGQPKSSLEKFMVRLCTYHQKRFVRVLNDICTEVQPGCEGQQLPGAANMDVSSCSSGCSHYDTENRELGTSCSEPKHLPSLDPEQSGPHGSLRILCHALKQAVDLKSSDRRENCTPLVRRDFSELPSIRTNSASPRDSPTQGYLTTSNSYYSAKGLEGQISGNEQEMGIRKSEDDKDQIQSRALLGGYIAAKASNVNTSEDSLESRLGSQKNLFKPFPDETREPVFSASSPRRADKENALQCSSKASLHSDIEINDQEARPKVDNHLQSVGKSKGSGHMHPVDKTHLENAKDIWLPASPVPGGHHKTTNGHSRAKSISVSSKSTRKSKRSSGLRINDFDNQCDIVFISQPITECHFESKRAVSSRKTARKSTRGYYYNGGCAETSNYSYTLAKKVFINTGEIRDAPAPTTEVLSIPSQAAVPVVSEDTEQRPSLVAVPQADSSGKKTPDIAEPCSAENDPPEASSAETPAATLSPLACPDLNADESSLSASSFQSAVVSSLQLNEQELQEQTDAGDVLQTSSTMDSSKNSSPCEDGGSPAYSVPLCISETADGKENSLTLENIPEPSSLVNQEPSVSVNLPLTEELTARVDVLPPCEGSATTVDLPPSAEPPADVELPLLSPTDLAEPQAESPAVDPLDAPVVLPAELPSDTEIVSSGDTIASVRAASSGVFPASVVPETFADLESSEPTAIDFVEATPDKVDLDVSPLDFCSDATELPARMQCDDANGSITTEPSVEATQDREEDQTGKSETVLPVVDIGENREAGIIEETGDTSKVNENREVDGKAPPVSGLSETSGKGAVSSKISTDKKRKRERKPQVVSDRRLRSQQSLLPTEDNFEPPSSPASVQLPQLQIKLSKSPGAKHFKREVHLDGAASVNFPGDGAHETLLTNIGNTQDGDSEQQAKNGNDIIEKQTNENLLSGETAAEKSQNDDDNSKPGTMLEICLEANSDKRSVHVPADISDEDEQQMNRNPEALENPDSAVEVKEVLHTDQAITCQPGSKDESKNTPLEKSVKYKKPSLQFYNLRHTTALPPVATVQKTTPEKVVIEADSNVVAQQEAGNEDPIGFSNMELWSENKPRFVEWCAEEENQELITNFNAQYMKVQKGWIQLEKEAPPAPKVKNKSDKLKEIWKSKKRTRKFKGSTEVQKLSPVQMLFVKAFNVSNICRWFMETTETKSLVIVKKLNTRLPGDIPLMKLPLQKGTSSGIYPSSIQAERLKKHLKKFAAMIPAKNTIKTQRLWAKLREATEEAEPEQVASPKQMSPSDVTVEHTVEAKPQPRPTTPVQTSSRILRKCSNLRSKLPGQHKVVKQEKNDGVTKQPSAESKPSRKSLCIKPLMSPKLAQQVKTTPLPTKSVPIERGGKERKGKGKLQEDARLKGEPQPSKKKLLNESSRAQSQSNKLPLKKLNKLKHLEAPATRKQMATERSNKHTSQSEKTKKPQAGKKKPSVQKGKAAPSQKVTLPSKQGGLAKPPKQKVAQDSSSRPPKGAAKRIAEQQKKHPHCRSMKELFPTEQKKPKQQKAGRDDKHSSPCKRRRLDAK</sequence>